<sequence>MPTIFSTAKIAALAAVVMGMMSTSASAELTKVRYANVTDITLSQAPVIVAQELGYFKDERLDVEVMGFKWTGTLIPQMLAKRVDIRYPNPDTIILSNAPGQKRLPLKFFYNSTRSSGWEFIVPAESPIKTLKELDGKTLGVGAMSFGNVPITKAEFKELGINATMVPVGIGSAAFLALTSKKIDALNLFDTQHATLEVQGTKIRRLPKLPRYANLFSNGFIASDEMIKEKPQVLTGFGRAVAKATVFCEANREACVELFWKKYPNTRPGGDAQNVLADNVQVFNSRFNKMLDFPAGKPRQWGQYDEKIWQNFVDALYDGGQLQSKEINLANCYTNALVSAMSDFDAAAVVAQAKSYKVELKLNK</sequence>
<feature type="signal peptide" evidence="1">
    <location>
        <begin position="1"/>
        <end position="27"/>
    </location>
</feature>
<comment type="caution">
    <text evidence="3">The sequence shown here is derived from an EMBL/GenBank/DDBJ whole genome shotgun (WGS) entry which is preliminary data.</text>
</comment>
<organism evidence="3 4">
    <name type="scientific">Candidatus Sodalis endolongispinus</name>
    <dbReference type="NCBI Taxonomy" id="2812662"/>
    <lineage>
        <taxon>Bacteria</taxon>
        <taxon>Pseudomonadati</taxon>
        <taxon>Pseudomonadota</taxon>
        <taxon>Gammaproteobacteria</taxon>
        <taxon>Enterobacterales</taxon>
        <taxon>Bruguierivoracaceae</taxon>
        <taxon>Sodalis</taxon>
    </lineage>
</organism>
<keyword evidence="1" id="KW-0732">Signal</keyword>
<name>A0ABS5YB02_9GAMM</name>
<feature type="domain" description="SsuA/THI5-like" evidence="2">
    <location>
        <begin position="45"/>
        <end position="251"/>
    </location>
</feature>
<proteinExistence type="predicted"/>
<protein>
    <submittedName>
        <fullName evidence="3">ABC transporter substrate-binding protein</fullName>
    </submittedName>
</protein>
<dbReference type="EMBL" id="JAFJYC010000001">
    <property type="protein sequence ID" value="MBT9432203.1"/>
    <property type="molecule type" value="Genomic_DNA"/>
</dbReference>
<evidence type="ECO:0000256" key="1">
    <source>
        <dbReference type="SAM" id="SignalP"/>
    </source>
</evidence>
<accession>A0ABS5YB02</accession>
<dbReference type="SUPFAM" id="SSF53850">
    <property type="entry name" value="Periplasmic binding protein-like II"/>
    <property type="match status" value="1"/>
</dbReference>
<dbReference type="Proteomes" id="UP000811282">
    <property type="component" value="Unassembled WGS sequence"/>
</dbReference>
<gene>
    <name evidence="3" type="ORF">JZM24_08855</name>
</gene>
<dbReference type="InterPro" id="IPR015168">
    <property type="entry name" value="SsuA/THI5"/>
</dbReference>
<evidence type="ECO:0000313" key="4">
    <source>
        <dbReference type="Proteomes" id="UP000811282"/>
    </source>
</evidence>
<dbReference type="InterPro" id="IPR027939">
    <property type="entry name" value="NMT1/THI5"/>
</dbReference>
<dbReference type="PANTHER" id="PTHR31528">
    <property type="entry name" value="4-AMINO-5-HYDROXYMETHYL-2-METHYLPYRIMIDINE PHOSPHATE SYNTHASE THI11-RELATED"/>
    <property type="match status" value="1"/>
</dbReference>
<dbReference type="Pfam" id="PF09084">
    <property type="entry name" value="NMT1"/>
    <property type="match status" value="1"/>
</dbReference>
<evidence type="ECO:0000259" key="2">
    <source>
        <dbReference type="Pfam" id="PF09084"/>
    </source>
</evidence>
<evidence type="ECO:0000313" key="3">
    <source>
        <dbReference type="EMBL" id="MBT9432203.1"/>
    </source>
</evidence>
<feature type="chain" id="PRO_5046544313" evidence="1">
    <location>
        <begin position="28"/>
        <end position="364"/>
    </location>
</feature>
<reference evidence="3 4" key="1">
    <citation type="journal article" date="2021" name="Genome Biol. Evol.">
        <title>The evolution of interdependence in a four-way mealybug symbiosis.</title>
        <authorList>
            <person name="Garber A.I."/>
            <person name="Kupper M."/>
            <person name="Laetsch D.R."/>
            <person name="Weldon S.R."/>
            <person name="Ladinsky M.S."/>
            <person name="Bjorkman P.J."/>
            <person name="McCutcheon J.P."/>
        </authorList>
    </citation>
    <scope>NUCLEOTIDE SEQUENCE [LARGE SCALE GENOMIC DNA]</scope>
    <source>
        <strain evidence="3">SOD</strain>
    </source>
</reference>
<keyword evidence="4" id="KW-1185">Reference proteome</keyword>
<dbReference type="PANTHER" id="PTHR31528:SF3">
    <property type="entry name" value="THIAMINE BIOSYNTHESIS PROTEIN HI_0357-RELATED"/>
    <property type="match status" value="1"/>
</dbReference>
<dbReference type="RefSeq" id="WP_215669372.1">
    <property type="nucleotide sequence ID" value="NZ_JAFJYC010000001.1"/>
</dbReference>
<dbReference type="Gene3D" id="3.40.190.10">
    <property type="entry name" value="Periplasmic binding protein-like II"/>
    <property type="match status" value="2"/>
</dbReference>